<dbReference type="RefSeq" id="WP_152803756.1">
    <property type="nucleotide sequence ID" value="NZ_WHNX01000011.1"/>
</dbReference>
<keyword evidence="3" id="KW-1185">Reference proteome</keyword>
<feature type="domain" description="Type 2A encapsulin shell protein SrpI-like" evidence="1">
    <location>
        <begin position="59"/>
        <end position="305"/>
    </location>
</feature>
<organism evidence="2 3">
    <name type="scientific">Alkalibaculum sporogenes</name>
    <dbReference type="NCBI Taxonomy" id="2655001"/>
    <lineage>
        <taxon>Bacteria</taxon>
        <taxon>Bacillati</taxon>
        <taxon>Bacillota</taxon>
        <taxon>Clostridia</taxon>
        <taxon>Eubacteriales</taxon>
        <taxon>Eubacteriaceae</taxon>
        <taxon>Alkalibaculum</taxon>
    </lineage>
</organism>
<comment type="caution">
    <text evidence="2">The sequence shown here is derived from an EMBL/GenBank/DDBJ whole genome shotgun (WGS) entry which is preliminary data.</text>
</comment>
<dbReference type="AlphaFoldDB" id="A0A6A7K8S4"/>
<dbReference type="InterPro" id="IPR049822">
    <property type="entry name" value="Encap_f2a"/>
</dbReference>
<evidence type="ECO:0000313" key="2">
    <source>
        <dbReference type="EMBL" id="MPW25868.1"/>
    </source>
</evidence>
<reference evidence="2 3" key="1">
    <citation type="submission" date="2019-10" db="EMBL/GenBank/DDBJ databases">
        <title>Alkalibaculum tamaniensis sp.nov., a new alkaliphilic acetogen, isolated on methoxylated aromatics from a mud volcano.</title>
        <authorList>
            <person name="Khomyakova M.A."/>
            <person name="Merkel A.Y."/>
            <person name="Bonch-Osmolovskaya E.A."/>
            <person name="Slobodkin A.I."/>
        </authorList>
    </citation>
    <scope>NUCLEOTIDE SEQUENCE [LARGE SCALE GENOMIC DNA]</scope>
    <source>
        <strain evidence="2 3">M08DMB</strain>
    </source>
</reference>
<gene>
    <name evidence="2" type="ORF">GC105_08705</name>
</gene>
<dbReference type="Pfam" id="PF19307">
    <property type="entry name" value="SrpI-like"/>
    <property type="match status" value="1"/>
</dbReference>
<evidence type="ECO:0000259" key="1">
    <source>
        <dbReference type="Pfam" id="PF19307"/>
    </source>
</evidence>
<dbReference type="NCBIfam" id="NF041162">
    <property type="entry name" value="encap_f2a"/>
    <property type="match status" value="1"/>
</dbReference>
<dbReference type="InterPro" id="IPR045641">
    <property type="entry name" value="SrpI-like"/>
</dbReference>
<name>A0A6A7K8S4_9FIRM</name>
<sequence length="310" mass="34818">MSLLDNTFNQYSLSPSAAKRLSNKTISVPMMEAITPRWLLTFLPWVSTEAGIYRVNKVTREAKPEVFTNNLEEHNIPHSFPDYDPRPREYTLSIVQTVLKLNGQVTDLFNSPINQKQEQMRLTIEAMREQQEWEIINNSEFGLVASVDPSMKISSRNGSASPDDMDELLTKVWKKPAFFVAHPRSIAAFGRECTRRGVPPVAINLYGSPFLTWRGVPILPCDKLEIDKNTGTTNILLMRVGEREQGVIGLHQQGLPGECHIPSLSVHFGGIDSMGIASYIMTLYFGAAVLTDDSLGMLENVDVGRYHDYD</sequence>
<protein>
    <recommendedName>
        <fullName evidence="1">Type 2A encapsulin shell protein SrpI-like domain-containing protein</fullName>
    </recommendedName>
</protein>
<accession>A0A6A7K8S4</accession>
<dbReference type="Proteomes" id="UP000440004">
    <property type="component" value="Unassembled WGS sequence"/>
</dbReference>
<dbReference type="EMBL" id="WHNX01000011">
    <property type="protein sequence ID" value="MPW25868.1"/>
    <property type="molecule type" value="Genomic_DNA"/>
</dbReference>
<evidence type="ECO:0000313" key="3">
    <source>
        <dbReference type="Proteomes" id="UP000440004"/>
    </source>
</evidence>
<proteinExistence type="predicted"/>